<dbReference type="InterPro" id="IPR047574">
    <property type="entry name" value="AD"/>
</dbReference>
<proteinExistence type="predicted"/>
<accession>A0A3M7LUM7</accession>
<dbReference type="AlphaFoldDB" id="A0A3M7LUM7"/>
<protein>
    <recommendedName>
        <fullName evidence="2">AD domain-containing protein</fullName>
    </recommendedName>
</protein>
<feature type="domain" description="AD" evidence="2">
    <location>
        <begin position="200"/>
        <end position="295"/>
    </location>
</feature>
<dbReference type="OrthoDB" id="1057137at2759"/>
<dbReference type="Proteomes" id="UP000265663">
    <property type="component" value="Unassembled WGS sequence"/>
</dbReference>
<reference evidence="3 4" key="1">
    <citation type="journal article" date="2014" name="PLoS ONE">
        <title>De novo Genome Assembly of the Fungal Plant Pathogen Pyrenophora semeniperda.</title>
        <authorList>
            <person name="Soliai M.M."/>
            <person name="Meyer S.E."/>
            <person name="Udall J.A."/>
            <person name="Elzinga D.E."/>
            <person name="Hermansen R.A."/>
            <person name="Bodily P.M."/>
            <person name="Hart A.A."/>
            <person name="Coleman C.E."/>
        </authorList>
    </citation>
    <scope>NUCLEOTIDE SEQUENCE [LARGE SCALE GENOMIC DNA]</scope>
    <source>
        <strain evidence="3 4">CCB06</strain>
        <tissue evidence="3">Mycelium</tissue>
    </source>
</reference>
<evidence type="ECO:0000259" key="2">
    <source>
        <dbReference type="PROSITE" id="PS52001"/>
    </source>
</evidence>
<dbReference type="InterPro" id="IPR039683">
    <property type="entry name" value="Lsm12-like"/>
</dbReference>
<dbReference type="InterPro" id="IPR019181">
    <property type="entry name" value="LSM12_ABD"/>
</dbReference>
<sequence length="320" mass="34067">MRIAIIGALTSALHKGLAQQVGKLQRINTTPPGHYIRPELHSSVTPAPSYSLVARKKSGLRIAMADKRNSIAGKVATPNLKANVASSKEAIDADSSLYKAVGSRLLVAVWNRLTPNSIKITCAPGKNVLEGILFTACNLTHAIAIDTAPAPQNPSASASTLTGNYHIIPFAHIESFEIVDTGERAPESTGAFDGALPSISKVDLVALQAREEQTIREMKKKDAQKGKGVSQEAQELFDAISRTLPTRWADTQIVVSDSVLIQSPYTLDSIKAPADKAQAEKHVRKIVEHYYQRKRGGGSSSGGAAARAQVAIPNAPRKGG</sequence>
<feature type="region of interest" description="Disordered" evidence="1">
    <location>
        <begin position="294"/>
        <end position="320"/>
    </location>
</feature>
<evidence type="ECO:0000256" key="1">
    <source>
        <dbReference type="SAM" id="MobiDB-lite"/>
    </source>
</evidence>
<name>A0A3M7LUM7_9PLEO</name>
<dbReference type="PROSITE" id="PS52001">
    <property type="entry name" value="AD"/>
    <property type="match status" value="1"/>
</dbReference>
<dbReference type="Pfam" id="PF09793">
    <property type="entry name" value="AD"/>
    <property type="match status" value="1"/>
</dbReference>
<keyword evidence="4" id="KW-1185">Reference proteome</keyword>
<gene>
    <name evidence="3" type="ORF">GMOD_00005084</name>
</gene>
<dbReference type="EMBL" id="KE747806">
    <property type="protein sequence ID" value="RMZ66019.1"/>
    <property type="molecule type" value="Genomic_DNA"/>
</dbReference>
<dbReference type="PANTHER" id="PTHR13542">
    <property type="entry name" value="LSM12 HOMOLOG"/>
    <property type="match status" value="1"/>
</dbReference>
<evidence type="ECO:0000313" key="4">
    <source>
        <dbReference type="Proteomes" id="UP000265663"/>
    </source>
</evidence>
<evidence type="ECO:0000313" key="3">
    <source>
        <dbReference type="EMBL" id="RMZ66019.1"/>
    </source>
</evidence>
<organism evidence="3 4">
    <name type="scientific">Pyrenophora seminiperda CCB06</name>
    <dbReference type="NCBI Taxonomy" id="1302712"/>
    <lineage>
        <taxon>Eukaryota</taxon>
        <taxon>Fungi</taxon>
        <taxon>Dikarya</taxon>
        <taxon>Ascomycota</taxon>
        <taxon>Pezizomycotina</taxon>
        <taxon>Dothideomycetes</taxon>
        <taxon>Pleosporomycetidae</taxon>
        <taxon>Pleosporales</taxon>
        <taxon>Pleosporineae</taxon>
        <taxon>Pleosporaceae</taxon>
        <taxon>Pyrenophora</taxon>
    </lineage>
</organism>
<dbReference type="SMART" id="SM00995">
    <property type="entry name" value="AD"/>
    <property type="match status" value="1"/>
</dbReference>